<dbReference type="Gene3D" id="3.40.50.720">
    <property type="entry name" value="NAD(P)-binding Rossmann-like Domain"/>
    <property type="match status" value="1"/>
</dbReference>
<dbReference type="PANTHER" id="PTHR24321:SF8">
    <property type="entry name" value="ESTRADIOL 17-BETA-DEHYDROGENASE 8-RELATED"/>
    <property type="match status" value="1"/>
</dbReference>
<dbReference type="CDD" id="cd05233">
    <property type="entry name" value="SDR_c"/>
    <property type="match status" value="1"/>
</dbReference>
<dbReference type="AlphaFoldDB" id="A0A942SY55"/>
<gene>
    <name evidence="3" type="ORF">KHB02_13555</name>
</gene>
<accession>A0A942SY55</accession>
<comment type="caution">
    <text evidence="3">The sequence shown here is derived from an EMBL/GenBank/DDBJ whole genome shotgun (WGS) entry which is preliminary data.</text>
</comment>
<dbReference type="PRINTS" id="PR00081">
    <property type="entry name" value="GDHRDH"/>
</dbReference>
<evidence type="ECO:0000313" key="3">
    <source>
        <dbReference type="EMBL" id="MBS4182419.1"/>
    </source>
</evidence>
<evidence type="ECO:0000256" key="1">
    <source>
        <dbReference type="ARBA" id="ARBA00006484"/>
    </source>
</evidence>
<dbReference type="EC" id="1.1.1.47" evidence="3"/>
<evidence type="ECO:0000256" key="2">
    <source>
        <dbReference type="ARBA" id="ARBA00023002"/>
    </source>
</evidence>
<dbReference type="FunFam" id="3.40.50.720:FF:000084">
    <property type="entry name" value="Short-chain dehydrogenase reductase"/>
    <property type="match status" value="1"/>
</dbReference>
<dbReference type="GO" id="GO:0047936">
    <property type="term" value="F:glucose 1-dehydrogenase [NAD(P)+] activity"/>
    <property type="evidence" value="ECO:0007669"/>
    <property type="project" value="UniProtKB-EC"/>
</dbReference>
<dbReference type="InterPro" id="IPR036291">
    <property type="entry name" value="NAD(P)-bd_dom_sf"/>
</dbReference>
<dbReference type="Pfam" id="PF13561">
    <property type="entry name" value="adh_short_C2"/>
    <property type="match status" value="1"/>
</dbReference>
<proteinExistence type="inferred from homology"/>
<sequence length="261" mass="26532">MLLIVKGKEENMSEFEGKVAVVTGGGSGIGEAVAKELAAAGASVVVTDIKLESAERVVAEITEAGGTATAVQANSAVAADNERMVQHAVDTYGALHLAVNNAGIGAAPQPIGEYDVDAWDRVRAVDLDGVFYGLRYEIPAMLQAGGGAIVNMASVLGSVGIAQNAAYVASKHALVGLTKVAALEYTAQGVRTNAVGPGFIDTPLVRASLSPEALTALEAEHAAGRLGTDAEVAALVLFLLSDKASFISGSYHLVDGGYSAH</sequence>
<dbReference type="PRINTS" id="PR00080">
    <property type="entry name" value="SDRFAMILY"/>
</dbReference>
<dbReference type="GO" id="GO:0008206">
    <property type="term" value="P:bile acid metabolic process"/>
    <property type="evidence" value="ECO:0007669"/>
    <property type="project" value="UniProtKB-ARBA"/>
</dbReference>
<dbReference type="InterPro" id="IPR002347">
    <property type="entry name" value="SDR_fam"/>
</dbReference>
<dbReference type="PROSITE" id="PS00061">
    <property type="entry name" value="ADH_SHORT"/>
    <property type="match status" value="1"/>
</dbReference>
<dbReference type="PANTHER" id="PTHR24321">
    <property type="entry name" value="DEHYDROGENASES, SHORT CHAIN"/>
    <property type="match status" value="1"/>
</dbReference>
<organism evidence="3">
    <name type="scientific">Neobacillus citreus</name>
    <dbReference type="NCBI Taxonomy" id="2833578"/>
    <lineage>
        <taxon>Bacteria</taxon>
        <taxon>Bacillati</taxon>
        <taxon>Bacillota</taxon>
        <taxon>Bacilli</taxon>
        <taxon>Bacillales</taxon>
        <taxon>Bacillaceae</taxon>
        <taxon>Neobacillus</taxon>
    </lineage>
</organism>
<dbReference type="NCBIfam" id="NF005559">
    <property type="entry name" value="PRK07231.1"/>
    <property type="match status" value="1"/>
</dbReference>
<reference evidence="3" key="1">
    <citation type="submission" date="2021-05" db="EMBL/GenBank/DDBJ databases">
        <title>Novel Bacillus species.</title>
        <authorList>
            <person name="Liu G."/>
        </authorList>
    </citation>
    <scope>NUCLEOTIDE SEQUENCE</scope>
    <source>
        <strain evidence="3">FJAT-50051</strain>
    </source>
</reference>
<dbReference type="SUPFAM" id="SSF51735">
    <property type="entry name" value="NAD(P)-binding Rossmann-fold domains"/>
    <property type="match status" value="1"/>
</dbReference>
<keyword evidence="2 3" id="KW-0560">Oxidoreductase</keyword>
<dbReference type="InterPro" id="IPR020904">
    <property type="entry name" value="Sc_DH/Rdtase_CS"/>
</dbReference>
<name>A0A942SY55_9BACI</name>
<dbReference type="EMBL" id="JAGYPE010000002">
    <property type="protein sequence ID" value="MBS4182419.1"/>
    <property type="molecule type" value="Genomic_DNA"/>
</dbReference>
<protein>
    <submittedName>
        <fullName evidence="3">Glucose 1-dehydrogenase</fullName>
        <ecNumber evidence="3">1.1.1.47</ecNumber>
    </submittedName>
</protein>
<comment type="similarity">
    <text evidence="1">Belongs to the short-chain dehydrogenases/reductases (SDR) family.</text>
</comment>